<gene>
    <name evidence="12" type="ORF">GCM10009754_12470</name>
</gene>
<keyword evidence="4" id="KW-0808">Transferase</keyword>
<dbReference type="CDD" id="cd16917">
    <property type="entry name" value="HATPase_UhpB-NarQ-NarX-like"/>
    <property type="match status" value="1"/>
</dbReference>
<evidence type="ECO:0000256" key="3">
    <source>
        <dbReference type="ARBA" id="ARBA00022553"/>
    </source>
</evidence>
<proteinExistence type="predicted"/>
<accession>A0ABP5BJ35</accession>
<sequence>MAVLTVVARAAAGLALGAASAFAELPYAVLGGALLAIPGARNAVGRGARALTEFERRRLATYLRTESASDYSDTRALGYLGVRSIAGGLGAGIFLLIAYGLFVGGTAVWQLAVGGTIGDSNRSDGLDWYDPIVFVLLGVLLGFIAVQGLLGVAALERGLAGRMLGPSREELLRRRVSELATTRAEVIEAVNEERRRIERALHDGVQQRLVALGMLLGRARRTDEPGELLRQAHEQSQEALRDLREVSWRVYPVALDAGGLHAALEVVAERSSVPVELGYRLKDRPGPATETIAYFVVSEAVGNALKHASASLIAIEVARQGTMIVVRITDDGRGGAVPSGGGLSGLARRVAAADGEFTVDSPDGGPTTVTAVLPCA</sequence>
<evidence type="ECO:0000313" key="13">
    <source>
        <dbReference type="Proteomes" id="UP001501116"/>
    </source>
</evidence>
<dbReference type="EC" id="2.7.13.3" evidence="2"/>
<dbReference type="GO" id="GO:0016301">
    <property type="term" value="F:kinase activity"/>
    <property type="evidence" value="ECO:0007669"/>
    <property type="project" value="UniProtKB-KW"/>
</dbReference>
<dbReference type="InterPro" id="IPR050482">
    <property type="entry name" value="Sensor_HK_TwoCompSys"/>
</dbReference>
<evidence type="ECO:0000256" key="4">
    <source>
        <dbReference type="ARBA" id="ARBA00022679"/>
    </source>
</evidence>
<feature type="transmembrane region" description="Helical" evidence="9">
    <location>
        <begin position="85"/>
        <end position="112"/>
    </location>
</feature>
<dbReference type="SUPFAM" id="SSF55874">
    <property type="entry name" value="ATPase domain of HSP90 chaperone/DNA topoisomerase II/histidine kinase"/>
    <property type="match status" value="1"/>
</dbReference>
<dbReference type="Gene3D" id="1.20.5.1930">
    <property type="match status" value="1"/>
</dbReference>
<keyword evidence="5" id="KW-0547">Nucleotide-binding</keyword>
<evidence type="ECO:0000256" key="1">
    <source>
        <dbReference type="ARBA" id="ARBA00000085"/>
    </source>
</evidence>
<comment type="catalytic activity">
    <reaction evidence="1">
        <text>ATP + protein L-histidine = ADP + protein N-phospho-L-histidine.</text>
        <dbReference type="EC" id="2.7.13.3"/>
    </reaction>
</comment>
<dbReference type="Gene3D" id="3.30.565.10">
    <property type="entry name" value="Histidine kinase-like ATPase, C-terminal domain"/>
    <property type="match status" value="1"/>
</dbReference>
<dbReference type="InterPro" id="IPR003594">
    <property type="entry name" value="HATPase_dom"/>
</dbReference>
<keyword evidence="9" id="KW-0812">Transmembrane</keyword>
<keyword evidence="13" id="KW-1185">Reference proteome</keyword>
<protein>
    <recommendedName>
        <fullName evidence="2">histidine kinase</fullName>
        <ecNumber evidence="2">2.7.13.3</ecNumber>
    </recommendedName>
</protein>
<evidence type="ECO:0000256" key="8">
    <source>
        <dbReference type="ARBA" id="ARBA00023012"/>
    </source>
</evidence>
<evidence type="ECO:0000259" key="11">
    <source>
        <dbReference type="SMART" id="SM00387"/>
    </source>
</evidence>
<evidence type="ECO:0000256" key="6">
    <source>
        <dbReference type="ARBA" id="ARBA00022777"/>
    </source>
</evidence>
<dbReference type="InterPro" id="IPR011712">
    <property type="entry name" value="Sig_transdc_His_kin_sub3_dim/P"/>
</dbReference>
<dbReference type="InterPro" id="IPR036890">
    <property type="entry name" value="HATPase_C_sf"/>
</dbReference>
<dbReference type="Proteomes" id="UP001501116">
    <property type="component" value="Unassembled WGS sequence"/>
</dbReference>
<comment type="caution">
    <text evidence="12">The sequence shown here is derived from an EMBL/GenBank/DDBJ whole genome shotgun (WGS) entry which is preliminary data.</text>
</comment>
<feature type="signal peptide" evidence="10">
    <location>
        <begin position="1"/>
        <end position="23"/>
    </location>
</feature>
<keyword evidence="10" id="KW-0732">Signal</keyword>
<keyword evidence="3" id="KW-0597">Phosphoprotein</keyword>
<reference evidence="13" key="1">
    <citation type="journal article" date="2019" name="Int. J. Syst. Evol. Microbiol.">
        <title>The Global Catalogue of Microorganisms (GCM) 10K type strain sequencing project: providing services to taxonomists for standard genome sequencing and annotation.</title>
        <authorList>
            <consortium name="The Broad Institute Genomics Platform"/>
            <consortium name="The Broad Institute Genome Sequencing Center for Infectious Disease"/>
            <person name="Wu L."/>
            <person name="Ma J."/>
        </authorList>
    </citation>
    <scope>NUCLEOTIDE SEQUENCE [LARGE SCALE GENOMIC DNA]</scope>
    <source>
        <strain evidence="13">JCM 14545</strain>
    </source>
</reference>
<feature type="transmembrane region" description="Helical" evidence="9">
    <location>
        <begin position="132"/>
        <end position="155"/>
    </location>
</feature>
<dbReference type="Pfam" id="PF02518">
    <property type="entry name" value="HATPase_c"/>
    <property type="match status" value="1"/>
</dbReference>
<feature type="domain" description="Histidine kinase/HSP90-like ATPase" evidence="11">
    <location>
        <begin position="288"/>
        <end position="376"/>
    </location>
</feature>
<evidence type="ECO:0000256" key="5">
    <source>
        <dbReference type="ARBA" id="ARBA00022741"/>
    </source>
</evidence>
<evidence type="ECO:0000256" key="10">
    <source>
        <dbReference type="SAM" id="SignalP"/>
    </source>
</evidence>
<keyword evidence="6 12" id="KW-0418">Kinase</keyword>
<dbReference type="EMBL" id="BAAANN010000004">
    <property type="protein sequence ID" value="GAA1946101.1"/>
    <property type="molecule type" value="Genomic_DNA"/>
</dbReference>
<feature type="chain" id="PRO_5045398423" description="histidine kinase" evidence="10">
    <location>
        <begin position="24"/>
        <end position="376"/>
    </location>
</feature>
<evidence type="ECO:0000256" key="7">
    <source>
        <dbReference type="ARBA" id="ARBA00022840"/>
    </source>
</evidence>
<keyword evidence="7" id="KW-0067">ATP-binding</keyword>
<dbReference type="RefSeq" id="WP_344414403.1">
    <property type="nucleotide sequence ID" value="NZ_BAAANN010000004.1"/>
</dbReference>
<dbReference type="PANTHER" id="PTHR24421">
    <property type="entry name" value="NITRATE/NITRITE SENSOR PROTEIN NARX-RELATED"/>
    <property type="match status" value="1"/>
</dbReference>
<organism evidence="12 13">
    <name type="scientific">Amycolatopsis minnesotensis</name>
    <dbReference type="NCBI Taxonomy" id="337894"/>
    <lineage>
        <taxon>Bacteria</taxon>
        <taxon>Bacillati</taxon>
        <taxon>Actinomycetota</taxon>
        <taxon>Actinomycetes</taxon>
        <taxon>Pseudonocardiales</taxon>
        <taxon>Pseudonocardiaceae</taxon>
        <taxon>Amycolatopsis</taxon>
    </lineage>
</organism>
<evidence type="ECO:0000313" key="12">
    <source>
        <dbReference type="EMBL" id="GAA1946101.1"/>
    </source>
</evidence>
<keyword evidence="8" id="KW-0902">Two-component regulatory system</keyword>
<dbReference type="SMART" id="SM00387">
    <property type="entry name" value="HATPase_c"/>
    <property type="match status" value="1"/>
</dbReference>
<evidence type="ECO:0000256" key="9">
    <source>
        <dbReference type="SAM" id="Phobius"/>
    </source>
</evidence>
<keyword evidence="9" id="KW-1133">Transmembrane helix</keyword>
<name>A0ABP5BJ35_9PSEU</name>
<dbReference type="PANTHER" id="PTHR24421:SF10">
    <property type="entry name" value="NITRATE_NITRITE SENSOR PROTEIN NARQ"/>
    <property type="match status" value="1"/>
</dbReference>
<keyword evidence="9" id="KW-0472">Membrane</keyword>
<dbReference type="Pfam" id="PF07730">
    <property type="entry name" value="HisKA_3"/>
    <property type="match status" value="1"/>
</dbReference>
<evidence type="ECO:0000256" key="2">
    <source>
        <dbReference type="ARBA" id="ARBA00012438"/>
    </source>
</evidence>